<accession>A0ABZ1CA40</accession>
<dbReference type="SUPFAM" id="SSF74653">
    <property type="entry name" value="TolA/TonB C-terminal domain"/>
    <property type="match status" value="1"/>
</dbReference>
<keyword evidence="2" id="KW-1185">Reference proteome</keyword>
<dbReference type="Gene3D" id="3.30.1150.10">
    <property type="match status" value="1"/>
</dbReference>
<evidence type="ECO:0008006" key="3">
    <source>
        <dbReference type="Google" id="ProtNLM"/>
    </source>
</evidence>
<gene>
    <name evidence="1" type="ORF">K1X11_003065</name>
</gene>
<reference evidence="1 2" key="1">
    <citation type="submission" date="2023-12" db="EMBL/GenBank/DDBJ databases">
        <title>Description of an unclassified Opitutus bacterium of Verrucomicrobiota.</title>
        <authorList>
            <person name="Zhang D.-F."/>
        </authorList>
    </citation>
    <scope>NUCLEOTIDE SEQUENCE [LARGE SCALE GENOMIC DNA]</scope>
    <source>
        <strain evidence="1 2">WL0086</strain>
    </source>
</reference>
<proteinExistence type="predicted"/>
<dbReference type="RefSeq" id="WP_324726074.1">
    <property type="nucleotide sequence ID" value="NZ_CP139781.1"/>
</dbReference>
<sequence>MRDLPLSSPPPFCAPVGSAFVWLCRLSLLLVVVGNLSAQDTPITVRGSLKTPVPAELRGLLIDNPYVTFFIDLGEDGTVFDLMAVASNHRDLIPTATETLLAAELEPAQQDGQPVRSRATVTVRFYDPEQRAWQMGLSVRPFGSSASDAADRRVYASSASSFEYGESPREQLDEPLKGLPPTSRIRAEGTVLGATGRCLLEFYIDPTGKARFPSALERDNDDVAINATLLLTRSRYSRPTRDGHPTFVKVQQEFIFQ</sequence>
<protein>
    <recommendedName>
        <fullName evidence="3">TonB C-terminal domain-containing protein</fullName>
    </recommendedName>
</protein>
<dbReference type="EMBL" id="CP139781">
    <property type="protein sequence ID" value="WRQ88368.1"/>
    <property type="molecule type" value="Genomic_DNA"/>
</dbReference>
<name>A0ABZ1CA40_9BACT</name>
<organism evidence="1 2">
    <name type="scientific">Actomonas aquatica</name>
    <dbReference type="NCBI Taxonomy" id="2866162"/>
    <lineage>
        <taxon>Bacteria</taxon>
        <taxon>Pseudomonadati</taxon>
        <taxon>Verrucomicrobiota</taxon>
        <taxon>Opitutia</taxon>
        <taxon>Opitutales</taxon>
        <taxon>Opitutaceae</taxon>
        <taxon>Actomonas</taxon>
    </lineage>
</organism>
<evidence type="ECO:0000313" key="2">
    <source>
        <dbReference type="Proteomes" id="UP000738431"/>
    </source>
</evidence>
<evidence type="ECO:0000313" key="1">
    <source>
        <dbReference type="EMBL" id="WRQ88368.1"/>
    </source>
</evidence>
<dbReference type="Proteomes" id="UP000738431">
    <property type="component" value="Chromosome"/>
</dbReference>